<dbReference type="Pfam" id="PF00183">
    <property type="entry name" value="HSP90"/>
    <property type="match status" value="1"/>
</dbReference>
<reference evidence="3" key="1">
    <citation type="submission" date="2021-01" db="EMBL/GenBank/DDBJ databases">
        <authorList>
            <consortium name="Genoscope - CEA"/>
            <person name="William W."/>
        </authorList>
    </citation>
    <scope>NUCLEOTIDE SEQUENCE</scope>
</reference>
<dbReference type="GO" id="GO:0140662">
    <property type="term" value="F:ATP-dependent protein folding chaperone"/>
    <property type="evidence" value="ECO:0007669"/>
    <property type="project" value="InterPro"/>
</dbReference>
<dbReference type="OrthoDB" id="5426351at2759"/>
<sequence>MEIISWWYILSIIILHMKQDNLEFLEEKRVKDLVKKHSEFIGFSIELQIGKKNREGSQQ</sequence>
<gene>
    <name evidence="3" type="ORF">PSON_ATCC_30995.1.T0430028</name>
</gene>
<accession>A0A8S1MM58</accession>
<dbReference type="GO" id="GO:0016887">
    <property type="term" value="F:ATP hydrolysis activity"/>
    <property type="evidence" value="ECO:0007669"/>
    <property type="project" value="InterPro"/>
</dbReference>
<name>A0A8S1MM58_9CILI</name>
<dbReference type="GO" id="GO:0005524">
    <property type="term" value="F:ATP binding"/>
    <property type="evidence" value="ECO:0007669"/>
    <property type="project" value="InterPro"/>
</dbReference>
<evidence type="ECO:0000256" key="1">
    <source>
        <dbReference type="ARBA" id="ARBA00008239"/>
    </source>
</evidence>
<keyword evidence="4" id="KW-1185">Reference proteome</keyword>
<dbReference type="AlphaFoldDB" id="A0A8S1MM58"/>
<comment type="caution">
    <text evidence="3">The sequence shown here is derived from an EMBL/GenBank/DDBJ whole genome shotgun (WGS) entry which is preliminary data.</text>
</comment>
<dbReference type="GO" id="GO:0051082">
    <property type="term" value="F:unfolded protein binding"/>
    <property type="evidence" value="ECO:0007669"/>
    <property type="project" value="InterPro"/>
</dbReference>
<evidence type="ECO:0000313" key="3">
    <source>
        <dbReference type="EMBL" id="CAD8082117.1"/>
    </source>
</evidence>
<protein>
    <submittedName>
        <fullName evidence="3">Uncharacterized protein</fullName>
    </submittedName>
</protein>
<evidence type="ECO:0000256" key="2">
    <source>
        <dbReference type="ARBA" id="ARBA00023186"/>
    </source>
</evidence>
<proteinExistence type="inferred from homology"/>
<keyword evidence="2" id="KW-0143">Chaperone</keyword>
<comment type="similarity">
    <text evidence="1">Belongs to the heat shock protein 90 family.</text>
</comment>
<dbReference type="Proteomes" id="UP000692954">
    <property type="component" value="Unassembled WGS sequence"/>
</dbReference>
<evidence type="ECO:0000313" key="4">
    <source>
        <dbReference type="Proteomes" id="UP000692954"/>
    </source>
</evidence>
<organism evidence="3 4">
    <name type="scientific">Paramecium sonneborni</name>
    <dbReference type="NCBI Taxonomy" id="65129"/>
    <lineage>
        <taxon>Eukaryota</taxon>
        <taxon>Sar</taxon>
        <taxon>Alveolata</taxon>
        <taxon>Ciliophora</taxon>
        <taxon>Intramacronucleata</taxon>
        <taxon>Oligohymenophorea</taxon>
        <taxon>Peniculida</taxon>
        <taxon>Parameciidae</taxon>
        <taxon>Paramecium</taxon>
    </lineage>
</organism>
<dbReference type="EMBL" id="CAJJDN010000043">
    <property type="protein sequence ID" value="CAD8082117.1"/>
    <property type="molecule type" value="Genomic_DNA"/>
</dbReference>
<dbReference type="InterPro" id="IPR001404">
    <property type="entry name" value="Hsp90_fam"/>
</dbReference>